<sequence>MLRCVLTIFIAVLLSSNAYSDQSSCDDSIPMPTATYKTFLDSYKAEYSKLKEESNNWQKIADLLFNLTLFVTILGATVSVLQSMPDTSWKKWLVAIIGILIAITTYFKDTLPDGSFKTFQQAKSKSKVIEGEIDQGFMLANTEGITTDDLKVYIRHICVKVKALQDLNSTHSSDIPHLFDYFIKTAKASPDFPDWVLAPQQQGWIVSKGEGLSISEAKKNAERDGTIKISNAIRILLDKSFSKPIYKSLGENIQNSFVKMIEEKDVFFDTNKPSITYWILYRFDEKMISGLLNGITFPLSIFSTDLIANKNETLKNKLAEFGFIVSISPAPRGRSSETNAIFVGEGVPINAIKEAVRILLEQDIPLKAIVYPWNFQNSKLPEIQKINHLQIGGSLIFEQLPKLKQNDFDKLKEITSQNEMIEFSRESTEKLKAAFGLKHY</sequence>
<comment type="caution">
    <text evidence="2">The sequence shown here is derived from an EMBL/GenBank/DDBJ whole genome shotgun (WGS) entry which is preliminary data.</text>
</comment>
<organism evidence="2 3">
    <name type="scientific">Methyloglobulus morosus KoM1</name>
    <dbReference type="NCBI Taxonomy" id="1116472"/>
    <lineage>
        <taxon>Bacteria</taxon>
        <taxon>Pseudomonadati</taxon>
        <taxon>Pseudomonadota</taxon>
        <taxon>Gammaproteobacteria</taxon>
        <taxon>Methylococcales</taxon>
        <taxon>Methylococcaceae</taxon>
        <taxon>Methyloglobulus</taxon>
    </lineage>
</organism>
<keyword evidence="1" id="KW-0732">Signal</keyword>
<keyword evidence="3" id="KW-1185">Reference proteome</keyword>
<accession>V5DWD6</accession>
<dbReference type="STRING" id="1116472.MGMO_93c00090"/>
<dbReference type="EMBL" id="AYLO01000089">
    <property type="protein sequence ID" value="ESS71651.1"/>
    <property type="molecule type" value="Genomic_DNA"/>
</dbReference>
<gene>
    <name evidence="2" type="ORF">MGMO_93c00090</name>
</gene>
<evidence type="ECO:0000256" key="1">
    <source>
        <dbReference type="SAM" id="SignalP"/>
    </source>
</evidence>
<dbReference type="AlphaFoldDB" id="V5DWD6"/>
<evidence type="ECO:0000313" key="2">
    <source>
        <dbReference type="EMBL" id="ESS71651.1"/>
    </source>
</evidence>
<reference evidence="2 3" key="1">
    <citation type="journal article" date="2013" name="Genome Announc.">
        <title>Draft Genome Sequence of the Methanotrophic Gammaproteobacterium Methyloglobulus morosus DSM 22980 Strain KoM1.</title>
        <authorList>
            <person name="Poehlein A."/>
            <person name="Deutzmann J.S."/>
            <person name="Daniel R."/>
            <person name="Simeonova D.D."/>
        </authorList>
    </citation>
    <scope>NUCLEOTIDE SEQUENCE [LARGE SCALE GENOMIC DNA]</scope>
    <source>
        <strain evidence="2 3">KoM1</strain>
    </source>
</reference>
<dbReference type="RefSeq" id="WP_023495260.1">
    <property type="nucleotide sequence ID" value="NZ_AYLO01000089.1"/>
</dbReference>
<dbReference type="Proteomes" id="UP000017842">
    <property type="component" value="Unassembled WGS sequence"/>
</dbReference>
<feature type="chain" id="PRO_5004732271" evidence="1">
    <location>
        <begin position="21"/>
        <end position="440"/>
    </location>
</feature>
<evidence type="ECO:0000313" key="3">
    <source>
        <dbReference type="Proteomes" id="UP000017842"/>
    </source>
</evidence>
<name>V5DWD6_9GAMM</name>
<feature type="signal peptide" evidence="1">
    <location>
        <begin position="1"/>
        <end position="20"/>
    </location>
</feature>
<protein>
    <submittedName>
        <fullName evidence="2">Uncharacterized protein</fullName>
    </submittedName>
</protein>
<proteinExistence type="predicted"/>